<gene>
    <name evidence="2" type="ORF">SAMN03097694_4723</name>
</gene>
<name>A0AB38CDY6_9BURK</name>
<organism evidence="2 3">
    <name type="scientific">Janthinobacterium lividum</name>
    <dbReference type="NCBI Taxonomy" id="29581"/>
    <lineage>
        <taxon>Bacteria</taxon>
        <taxon>Pseudomonadati</taxon>
        <taxon>Pseudomonadota</taxon>
        <taxon>Betaproteobacteria</taxon>
        <taxon>Burkholderiales</taxon>
        <taxon>Oxalobacteraceae</taxon>
        <taxon>Janthinobacterium</taxon>
    </lineage>
</organism>
<proteinExistence type="predicted"/>
<feature type="domain" description="DUF4132" evidence="1">
    <location>
        <begin position="365"/>
        <end position="502"/>
    </location>
</feature>
<evidence type="ECO:0000259" key="1">
    <source>
        <dbReference type="Pfam" id="PF13569"/>
    </source>
</evidence>
<comment type="caution">
    <text evidence="2">The sequence shown here is derived from an EMBL/GenBank/DDBJ whole genome shotgun (WGS) entry which is preliminary data.</text>
</comment>
<accession>A0AB38CDY6</accession>
<sequence>METEVSSRAAALRARLEGAAVDHARFTGPPVDFNDWTPEELGAIWGALHRAARFGHDDIARLNLARTLLEQVTEAGLAPQLAGAVFLDALDAAAEYNGEWEYVIGCLACLQGEAPAGTAAQARRILGETSGWAERPYQAWLLARLVGDDTPVQFAQLMEERHARYPMPLTLQELALLPQLAQASLLALAGSPHSSFWNRDSIGEADPAEVLADDAAYVDFARTILEQAARHIAAIHDGSVPYAADAAFATADSPVLARAARVAAYRDDAWFRPVIAVLLPLACVAPGAAKSAPSQSLAMALGHAVETIPTPESLLALRTALAQVRHAGIRKKLERNLKPAERALAERPDIAWRIGMPGPMGKRRQAMLARRLEAGYASEVWFGLDQWRALRDDADIETVARALVWRTGDGQAFMLDGKGAIDAQGQPVQLPEQGDIGLWHPLHGSGEQRAAWQALLAQRRVRQPLRQVYREIYAPSGDDSAPFAGYQLSLPTLLGLARREGWRLDDDEGLSRQFGVWRVLLRLGGRIYPGAGGACTSNGLAPAQMMPMAPVAYSEACRAVDLLVSASALALVEEEQSAQREERLFYLANLAPGPMAGMRRTVLCQVFAQQIEAGRMALEPRHLTVGRHAIHLVTGRVTLDGAEVATEVLAKGNKLGAVPWLPHDEALLEKIVGLAGQLLKR</sequence>
<dbReference type="EMBL" id="FPKH01000006">
    <property type="protein sequence ID" value="SFY13913.1"/>
    <property type="molecule type" value="Genomic_DNA"/>
</dbReference>
<reference evidence="2 3" key="1">
    <citation type="submission" date="2016-11" db="EMBL/GenBank/DDBJ databases">
        <authorList>
            <person name="Varghese N."/>
            <person name="Submissions S."/>
        </authorList>
    </citation>
    <scope>NUCLEOTIDE SEQUENCE [LARGE SCALE GENOMIC DNA]</scope>
    <source>
        <strain evidence="2 3">NFR18</strain>
    </source>
</reference>
<dbReference type="AlphaFoldDB" id="A0AB38CDY6"/>
<dbReference type="InterPro" id="IPR025406">
    <property type="entry name" value="DUF4132"/>
</dbReference>
<evidence type="ECO:0000313" key="3">
    <source>
        <dbReference type="Proteomes" id="UP000182489"/>
    </source>
</evidence>
<evidence type="ECO:0000313" key="2">
    <source>
        <dbReference type="EMBL" id="SFY13913.1"/>
    </source>
</evidence>
<dbReference type="Pfam" id="PF13569">
    <property type="entry name" value="DUF4132"/>
    <property type="match status" value="1"/>
</dbReference>
<dbReference type="Proteomes" id="UP000182489">
    <property type="component" value="Unassembled WGS sequence"/>
</dbReference>
<protein>
    <recommendedName>
        <fullName evidence="1">DUF4132 domain-containing protein</fullName>
    </recommendedName>
</protein>